<name>A0A109QWU7_9MICO</name>
<dbReference type="SUPFAM" id="SSF53474">
    <property type="entry name" value="alpha/beta-Hydrolases"/>
    <property type="match status" value="1"/>
</dbReference>
<accession>A0A109QWU7</accession>
<gene>
    <name evidence="1" type="ORF">AWU67_06030</name>
</gene>
<organism evidence="1 2">
    <name type="scientific">Microterricola viridarii</name>
    <dbReference type="NCBI Taxonomy" id="412690"/>
    <lineage>
        <taxon>Bacteria</taxon>
        <taxon>Bacillati</taxon>
        <taxon>Actinomycetota</taxon>
        <taxon>Actinomycetes</taxon>
        <taxon>Micrococcales</taxon>
        <taxon>Microbacteriaceae</taxon>
        <taxon>Microterricola</taxon>
    </lineage>
</organism>
<dbReference type="GO" id="GO:0046464">
    <property type="term" value="P:acylglycerol catabolic process"/>
    <property type="evidence" value="ECO:0007669"/>
    <property type="project" value="TreeGrafter"/>
</dbReference>
<keyword evidence="2" id="KW-1185">Reference proteome</keyword>
<dbReference type="Gene3D" id="3.40.50.1820">
    <property type="entry name" value="alpha/beta hydrolase"/>
    <property type="match status" value="1"/>
</dbReference>
<dbReference type="GO" id="GO:0047372">
    <property type="term" value="F:monoacylglycerol lipase activity"/>
    <property type="evidence" value="ECO:0007669"/>
    <property type="project" value="TreeGrafter"/>
</dbReference>
<dbReference type="Proteomes" id="UP000058305">
    <property type="component" value="Chromosome"/>
</dbReference>
<dbReference type="KEGG" id="mvd:AWU67_06030"/>
<dbReference type="PANTHER" id="PTHR43798:SF5">
    <property type="entry name" value="MONOACYLGLYCEROL LIPASE ABHD6"/>
    <property type="match status" value="1"/>
</dbReference>
<dbReference type="PANTHER" id="PTHR43798">
    <property type="entry name" value="MONOACYLGLYCEROL LIPASE"/>
    <property type="match status" value="1"/>
</dbReference>
<dbReference type="InterPro" id="IPR050266">
    <property type="entry name" value="AB_hydrolase_sf"/>
</dbReference>
<dbReference type="InterPro" id="IPR029058">
    <property type="entry name" value="AB_hydrolase_fold"/>
</dbReference>
<dbReference type="EMBL" id="CP014145">
    <property type="protein sequence ID" value="AMB58489.1"/>
    <property type="molecule type" value="Genomic_DNA"/>
</dbReference>
<evidence type="ECO:0000313" key="2">
    <source>
        <dbReference type="Proteomes" id="UP000058305"/>
    </source>
</evidence>
<evidence type="ECO:0000313" key="1">
    <source>
        <dbReference type="EMBL" id="AMB58489.1"/>
    </source>
</evidence>
<reference evidence="2" key="2">
    <citation type="submission" date="2016-01" db="EMBL/GenBank/DDBJ databases">
        <title>First complete genome sequence of a species in the genus Microterricola, an extremophilic cold active enzyme producing strain ERGS5:02 isolated from Sikkim Himalaya.</title>
        <authorList>
            <person name="Kumar R."/>
            <person name="Singh D."/>
            <person name="Swarnkar M.K."/>
        </authorList>
    </citation>
    <scope>NUCLEOTIDE SEQUENCE [LARGE SCALE GENOMIC DNA]</scope>
    <source>
        <strain evidence="2">ERGS5:02</strain>
    </source>
</reference>
<dbReference type="AlphaFoldDB" id="A0A109QWU7"/>
<dbReference type="GO" id="GO:0016020">
    <property type="term" value="C:membrane"/>
    <property type="evidence" value="ECO:0007669"/>
    <property type="project" value="TreeGrafter"/>
</dbReference>
<proteinExistence type="predicted"/>
<protein>
    <submittedName>
        <fullName evidence="1">Uncharacterized protein</fullName>
    </submittedName>
</protein>
<sequence>MDRRGRGTSTDGPNYSAAAESADIISVIHHLAERSDRGVDVVAHSIGATFLVDAAADNPDVRRLVFYEPPGPETVAGGWANHITALVARGEVGRAAASFLRDVVGLSPGDIDRLREQSGGSDVLEIAAATLPREARALETIDFAGARTIWAPTLLLLGSTSLPWAGSITRQLESLIPHATVVELSGHGHEGIDTAPDLVLAELLAFFDQPTTPP</sequence>
<reference evidence="1 2" key="1">
    <citation type="journal article" date="2016" name="J. Biotechnol.">
        <title>First complete genome sequence of a species in the genus Microterricola, an extremophilic cold active enzyme producing bacterial strain ERGS5:02 isolated from Sikkim Himalaya.</title>
        <authorList>
            <person name="Himanshu"/>
            <person name="Swarnkar M.K."/>
            <person name="Singh D."/>
            <person name="Kumar R."/>
        </authorList>
    </citation>
    <scope>NUCLEOTIDE SEQUENCE [LARGE SCALE GENOMIC DNA]</scope>
    <source>
        <strain evidence="1 2">ERGS5:02</strain>
    </source>
</reference>